<dbReference type="InterPro" id="IPR000494">
    <property type="entry name" value="Rcpt_L-dom"/>
</dbReference>
<evidence type="ECO:0000256" key="14">
    <source>
        <dbReference type="ARBA" id="ARBA00023136"/>
    </source>
</evidence>
<comment type="similarity">
    <text evidence="21">Belongs to the protein kinase superfamily. Tyr protein kinase family. Insulin receptor subfamily.</text>
</comment>
<reference evidence="26 27" key="1">
    <citation type="submission" date="2015-01" db="EMBL/GenBank/DDBJ databases">
        <title>Evolution of Trichinella species and genotypes.</title>
        <authorList>
            <person name="Korhonen P.K."/>
            <person name="Edoardo P."/>
            <person name="Giuseppe L.R."/>
            <person name="Gasser R.B."/>
        </authorList>
    </citation>
    <scope>NUCLEOTIDE SEQUENCE [LARGE SCALE GENOMIC DNA]</scope>
    <source>
        <strain evidence="26">ISS3</strain>
    </source>
</reference>
<dbReference type="eggNOG" id="KOG4258">
    <property type="taxonomic scope" value="Eukaryota"/>
</dbReference>
<evidence type="ECO:0000256" key="5">
    <source>
        <dbReference type="ARBA" id="ARBA00022685"/>
    </source>
</evidence>
<dbReference type="Pfam" id="PF01030">
    <property type="entry name" value="Recep_L_domain"/>
    <property type="match status" value="2"/>
</dbReference>
<dbReference type="FunFam" id="1.10.510.10:FF:000554">
    <property type="entry name" value="Predicted protein"/>
    <property type="match status" value="1"/>
</dbReference>
<evidence type="ECO:0000256" key="2">
    <source>
        <dbReference type="ARBA" id="ARBA00004479"/>
    </source>
</evidence>
<dbReference type="InterPro" id="IPR013783">
    <property type="entry name" value="Ig-like_fold"/>
</dbReference>
<evidence type="ECO:0000256" key="21">
    <source>
        <dbReference type="RuleBase" id="RU000312"/>
    </source>
</evidence>
<keyword evidence="27" id="KW-1185">Reference proteome</keyword>
<dbReference type="InterPro" id="IPR008266">
    <property type="entry name" value="Tyr_kinase_AS"/>
</dbReference>
<dbReference type="InterPro" id="IPR011009">
    <property type="entry name" value="Kinase-like_dom_sf"/>
</dbReference>
<keyword evidence="4" id="KW-0808">Transferase</keyword>
<dbReference type="GO" id="GO:0042593">
    <property type="term" value="P:glucose homeostasis"/>
    <property type="evidence" value="ECO:0007669"/>
    <property type="project" value="TreeGrafter"/>
</dbReference>
<evidence type="ECO:0000256" key="17">
    <source>
        <dbReference type="ARBA" id="ARBA00023180"/>
    </source>
</evidence>
<evidence type="ECO:0000256" key="15">
    <source>
        <dbReference type="ARBA" id="ARBA00023137"/>
    </source>
</evidence>
<dbReference type="SMART" id="SM00219">
    <property type="entry name" value="TyrKc"/>
    <property type="match status" value="1"/>
</dbReference>
<comment type="caution">
    <text evidence="26">The sequence shown here is derived from an EMBL/GenBank/DDBJ whole genome shotgun (WGS) entry which is preliminary data.</text>
</comment>
<dbReference type="Proteomes" id="UP000054776">
    <property type="component" value="Unassembled WGS sequence"/>
</dbReference>
<dbReference type="InterPro" id="IPR001245">
    <property type="entry name" value="Ser-Thr/Tyr_kinase_cat_dom"/>
</dbReference>
<dbReference type="EC" id="2.7.10.1" evidence="21"/>
<accession>A0A0V1BWA2</accession>
<keyword evidence="7" id="KW-0479">Metal-binding</keyword>
<feature type="compositionally biased region" description="Low complexity" evidence="22">
    <location>
        <begin position="824"/>
        <end position="839"/>
    </location>
</feature>
<dbReference type="FunCoup" id="A0A0V1BWA2">
    <property type="interactions" value="703"/>
</dbReference>
<dbReference type="SUPFAM" id="SSF49265">
    <property type="entry name" value="Fibronectin type III"/>
    <property type="match status" value="2"/>
</dbReference>
<comment type="catalytic activity">
    <reaction evidence="19 21">
        <text>L-tyrosyl-[protein] + ATP = O-phospho-L-tyrosyl-[protein] + ADP + H(+)</text>
        <dbReference type="Rhea" id="RHEA:10596"/>
        <dbReference type="Rhea" id="RHEA-COMP:10136"/>
        <dbReference type="Rhea" id="RHEA-COMP:20101"/>
        <dbReference type="ChEBI" id="CHEBI:15378"/>
        <dbReference type="ChEBI" id="CHEBI:30616"/>
        <dbReference type="ChEBI" id="CHEBI:46858"/>
        <dbReference type="ChEBI" id="CHEBI:61978"/>
        <dbReference type="ChEBI" id="CHEBI:456216"/>
        <dbReference type="EC" id="2.7.10.1"/>
    </reaction>
</comment>
<evidence type="ECO:0000256" key="3">
    <source>
        <dbReference type="ARBA" id="ARBA00022553"/>
    </source>
</evidence>
<dbReference type="Gene3D" id="2.60.40.10">
    <property type="entry name" value="Immunoglobulins"/>
    <property type="match status" value="4"/>
</dbReference>
<dbReference type="EMBL" id="JYDH01000009">
    <property type="protein sequence ID" value="KRY41238.1"/>
    <property type="molecule type" value="Genomic_DNA"/>
</dbReference>
<evidence type="ECO:0000256" key="16">
    <source>
        <dbReference type="ARBA" id="ARBA00023170"/>
    </source>
</evidence>
<dbReference type="GO" id="GO:0005899">
    <property type="term" value="C:insulin receptor complex"/>
    <property type="evidence" value="ECO:0007669"/>
    <property type="project" value="TreeGrafter"/>
</dbReference>
<evidence type="ECO:0000256" key="19">
    <source>
        <dbReference type="ARBA" id="ARBA00051243"/>
    </source>
</evidence>
<dbReference type="InterPro" id="IPR006211">
    <property type="entry name" value="Furin-like_Cys-rich_dom"/>
</dbReference>
<gene>
    <name evidence="26" type="primary">insr</name>
    <name evidence="26" type="ORF">T01_14902</name>
</gene>
<evidence type="ECO:0000256" key="7">
    <source>
        <dbReference type="ARBA" id="ARBA00022723"/>
    </source>
</evidence>
<keyword evidence="5" id="KW-0165">Cleavage on pair of basic residues</keyword>
<evidence type="ECO:0000256" key="10">
    <source>
        <dbReference type="ARBA" id="ARBA00022741"/>
    </source>
</evidence>
<evidence type="ECO:0000256" key="1">
    <source>
        <dbReference type="ARBA" id="ARBA00001936"/>
    </source>
</evidence>
<evidence type="ECO:0000256" key="12">
    <source>
        <dbReference type="ARBA" id="ARBA00022840"/>
    </source>
</evidence>
<dbReference type="PROSITE" id="PS51257">
    <property type="entry name" value="PROKAR_LIPOPROTEIN"/>
    <property type="match status" value="1"/>
</dbReference>
<evidence type="ECO:0000313" key="26">
    <source>
        <dbReference type="EMBL" id="KRY41238.1"/>
    </source>
</evidence>
<dbReference type="GO" id="GO:0046872">
    <property type="term" value="F:metal ion binding"/>
    <property type="evidence" value="ECO:0007669"/>
    <property type="project" value="UniProtKB-KW"/>
</dbReference>
<dbReference type="InterPro" id="IPR036941">
    <property type="entry name" value="Rcpt_L-dom_sf"/>
</dbReference>
<keyword evidence="3 21" id="KW-0597">Phosphoprotein</keyword>
<feature type="region of interest" description="Disordered" evidence="22">
    <location>
        <begin position="717"/>
        <end position="736"/>
    </location>
</feature>
<dbReference type="InterPro" id="IPR000719">
    <property type="entry name" value="Prot_kinase_dom"/>
</dbReference>
<dbReference type="SMART" id="SM00261">
    <property type="entry name" value="FU"/>
    <property type="match status" value="1"/>
</dbReference>
<keyword evidence="17" id="KW-0325">Glycoprotein</keyword>
<evidence type="ECO:0000259" key="25">
    <source>
        <dbReference type="PROSITE" id="PS51379"/>
    </source>
</evidence>
<dbReference type="InParanoid" id="A0A0V1BWA2"/>
<proteinExistence type="inferred from homology"/>
<evidence type="ECO:0000256" key="9">
    <source>
        <dbReference type="ARBA" id="ARBA00022737"/>
    </source>
</evidence>
<dbReference type="Gene3D" id="3.30.200.20">
    <property type="entry name" value="Phosphorylase Kinase, domain 1"/>
    <property type="match status" value="1"/>
</dbReference>
<comment type="cofactor">
    <cofactor evidence="1">
        <name>Mn(2+)</name>
        <dbReference type="ChEBI" id="CHEBI:29035"/>
    </cofactor>
</comment>
<feature type="binding site" evidence="20">
    <location>
        <position position="1118"/>
    </location>
    <ligand>
        <name>ATP</name>
        <dbReference type="ChEBI" id="CHEBI:30616"/>
    </ligand>
</feature>
<dbReference type="CDD" id="cd00063">
    <property type="entry name" value="FN3"/>
    <property type="match status" value="4"/>
</dbReference>
<evidence type="ECO:0000256" key="6">
    <source>
        <dbReference type="ARBA" id="ARBA00022692"/>
    </source>
</evidence>
<dbReference type="SUPFAM" id="SSF56112">
    <property type="entry name" value="Protein kinase-like (PK-like)"/>
    <property type="match status" value="1"/>
</dbReference>
<dbReference type="OrthoDB" id="546826at2759"/>
<dbReference type="SUPFAM" id="SSF52058">
    <property type="entry name" value="L domain-like"/>
    <property type="match status" value="2"/>
</dbReference>
<dbReference type="PROSITE" id="PS00109">
    <property type="entry name" value="PROTEIN_KINASE_TYR"/>
    <property type="match status" value="1"/>
</dbReference>
<evidence type="ECO:0000256" key="20">
    <source>
        <dbReference type="PROSITE-ProRule" id="PRU10141"/>
    </source>
</evidence>
<dbReference type="PROSITE" id="PS50011">
    <property type="entry name" value="PROTEIN_KINASE_DOM"/>
    <property type="match status" value="1"/>
</dbReference>
<dbReference type="GO" id="GO:0005009">
    <property type="term" value="F:insulin receptor activity"/>
    <property type="evidence" value="ECO:0007669"/>
    <property type="project" value="TreeGrafter"/>
</dbReference>
<feature type="domain" description="4Fe-4S ferredoxin-type" evidence="25">
    <location>
        <begin position="370"/>
        <end position="401"/>
    </location>
</feature>
<dbReference type="GO" id="GO:0030424">
    <property type="term" value="C:axon"/>
    <property type="evidence" value="ECO:0007669"/>
    <property type="project" value="TreeGrafter"/>
</dbReference>
<dbReference type="GO" id="GO:0043410">
    <property type="term" value="P:positive regulation of MAPK cascade"/>
    <property type="evidence" value="ECO:0007669"/>
    <property type="project" value="TreeGrafter"/>
</dbReference>
<keyword evidence="16 21" id="KW-0675">Receptor</keyword>
<dbReference type="Pfam" id="PF07714">
    <property type="entry name" value="PK_Tyr_Ser-Thr"/>
    <property type="match status" value="1"/>
</dbReference>
<keyword evidence="18" id="KW-0464">Manganese</keyword>
<evidence type="ECO:0000256" key="8">
    <source>
        <dbReference type="ARBA" id="ARBA00022729"/>
    </source>
</evidence>
<dbReference type="PROSITE" id="PS00239">
    <property type="entry name" value="RECEPTOR_TYR_KIN_II"/>
    <property type="match status" value="1"/>
</dbReference>
<dbReference type="PANTHER" id="PTHR24416">
    <property type="entry name" value="TYROSINE-PROTEIN KINASE RECEPTOR"/>
    <property type="match status" value="1"/>
</dbReference>
<keyword evidence="13 23" id="KW-1133">Transmembrane helix</keyword>
<keyword evidence="14 23" id="KW-0472">Membrane</keyword>
<dbReference type="GO" id="GO:0005524">
    <property type="term" value="F:ATP binding"/>
    <property type="evidence" value="ECO:0007669"/>
    <property type="project" value="UniProtKB-UniRule"/>
</dbReference>
<dbReference type="InterPro" id="IPR006212">
    <property type="entry name" value="Furin_repeat"/>
</dbReference>
<evidence type="ECO:0000256" key="11">
    <source>
        <dbReference type="ARBA" id="ARBA00022777"/>
    </source>
</evidence>
<dbReference type="SUPFAM" id="SSF57184">
    <property type="entry name" value="Growth factor receptor domain"/>
    <property type="match status" value="1"/>
</dbReference>
<dbReference type="Gene3D" id="1.10.510.10">
    <property type="entry name" value="Transferase(Phosphotransferase) domain 1"/>
    <property type="match status" value="1"/>
</dbReference>
<feature type="region of interest" description="Disordered" evidence="22">
    <location>
        <begin position="817"/>
        <end position="839"/>
    </location>
</feature>
<evidence type="ECO:0000256" key="23">
    <source>
        <dbReference type="SAM" id="Phobius"/>
    </source>
</evidence>
<evidence type="ECO:0000313" key="27">
    <source>
        <dbReference type="Proteomes" id="UP000054776"/>
    </source>
</evidence>
<keyword evidence="11" id="KW-0418">Kinase</keyword>
<keyword evidence="8" id="KW-0732">Signal</keyword>
<feature type="domain" description="Protein kinase" evidence="24">
    <location>
        <begin position="1082"/>
        <end position="1357"/>
    </location>
</feature>
<dbReference type="Pfam" id="PF00757">
    <property type="entry name" value="Furin-like"/>
    <property type="match status" value="1"/>
</dbReference>
<dbReference type="Gene3D" id="2.10.220.10">
    <property type="entry name" value="Hormone Receptor, Insulin-like Growth Factor Receptor 1, Chain A, domain 2"/>
    <property type="match status" value="1"/>
</dbReference>
<evidence type="ECO:0000256" key="13">
    <source>
        <dbReference type="ARBA" id="ARBA00022989"/>
    </source>
</evidence>
<dbReference type="InterPro" id="IPR009030">
    <property type="entry name" value="Growth_fac_rcpt_cys_sf"/>
</dbReference>
<dbReference type="Gene3D" id="3.80.20.20">
    <property type="entry name" value="Receptor L-domain"/>
    <property type="match status" value="2"/>
</dbReference>
<evidence type="ECO:0000256" key="18">
    <source>
        <dbReference type="ARBA" id="ARBA00023211"/>
    </source>
</evidence>
<keyword evidence="15" id="KW-0829">Tyrosine-protein kinase</keyword>
<dbReference type="InterPro" id="IPR002011">
    <property type="entry name" value="Tyr_kinase_rcpt_2_CS"/>
</dbReference>
<dbReference type="InterPro" id="IPR017441">
    <property type="entry name" value="Protein_kinase_ATP_BS"/>
</dbReference>
<dbReference type="PANTHER" id="PTHR24416:SF525">
    <property type="entry name" value="INSULIN-LIKE RECEPTOR"/>
    <property type="match status" value="1"/>
</dbReference>
<dbReference type="STRING" id="6334.A0A0V1BWA2"/>
<dbReference type="InterPro" id="IPR017896">
    <property type="entry name" value="4Fe4S_Fe-S-bd"/>
</dbReference>
<dbReference type="InterPro" id="IPR020635">
    <property type="entry name" value="Tyr_kinase_cat_dom"/>
</dbReference>
<dbReference type="SMART" id="SM00060">
    <property type="entry name" value="FN3"/>
    <property type="match status" value="3"/>
</dbReference>
<dbReference type="PROSITE" id="PS00107">
    <property type="entry name" value="PROTEIN_KINASE_ATP"/>
    <property type="match status" value="1"/>
</dbReference>
<sequence>MGTALKLFVCLLNRSENCSHVTAMTTTTSCLFGRNVRAGGGLLLLMLWSSVAVMMLLLPLVVPPCRGMDEVVCSGFAMRNSPRQFYADLDDRLRLLHSKCTVVEGDVRLTLMTSQNLTDDDFRLVTMPNVREITGSILVFQVLGLQSLGSLFPNLRLIRGNSLVHNYALVLFQNPNLREIGLTNLMEISKGGVRIVNNPELCYAKTVAWEELCREPYAHVVIEGGKNANLCSEKCVGDDRLCLERRNGRACWNHDHCQLACPVDCARQGLACNGTTADGQRPFCCHRSCAGGCTGPADHQCMACRRVTYNGRCMDQCPDGLFELEQRRCVTRRQCRERRPVVDQRTGHSLLYKAVDAGRLCSLHCPAGYDEHPADRRLCTPCAGACSKKCPGGDVRSLAEAAQFRGCDVVLGALDITMQGGLTKNVAGKLEEYLGNISEITDYLKVSFSPPLVSLNMLRNLRLIRGRKLWNNKYALSVFENHHLSMLWDFDDSAGARQLRIENGRLQFHNNPHLCYKTIVDLAVQVGLGDNLQDLDVSPMSNGDKAVCEELELEIECRFVGSDLVVIQWDSWNTSMMDHRMFLGYQLYYRPVEAGNVSIAENRDACHDSWKMMFFQTSERGAFVTDLQPYTRYAFYLATLMVNSPGARGGVSKVIYVRTAFGHPSPVLVTRAESLTPDSITVEWLPPVKPNGDVTHYMLSVLPKKRPLWSERNFCDEPPDYSSQTDRGKNSSSGQGGSSNGVCAQFKCCECQPSLWNQQHQLNTTNNGTVNSSASALLDPELLVNEQKERALFENIIHNIVFVRNSRHRRHHGLQEPVDLALTNSNNSSNNNNSNNNNNYNRWLKPMVVNVSDRRYTVTGLHHFTTYEIRIWACQNRSVVENFCSRREALVIQSTLMVESKDAIDENSVSVSNGSAHSPYHLFVRWAAPAEPNGGAVVSYEVEYAREADPADSGAAKPKRECTTGADFAAVGGMHFRHLSAGNYSFRVRAVSLAQRGPWTRKFHFVIVDAPRQLDTSVLVVSVGCSLVLIGVGVVLAVALSRRHLKRMLPGYVQHVFSANPEYISQLEVYEPDEWELRRQDVELLNELGRGSFGTVYAGRGRDVVSSCGVRFGDCAVKTVSQNGSVYDRWHFLVEASVMKKFNTAFVVKLYGVVSEGQPALVVMELMSNGNLRDYLRSRRPGAATPAPGRLELYAMAAEIADGMAYLEAIRFCHRDLAARNCMVSASGCCKIGDFGMARDVYVKDYYRPRGRRLMPVRWMAPEALQDAKFTSKSDVWSYGVVLWEIATLASQPYAGLSNEQVFERVVERRQLLPRPADCPPGFYELMRLCWSANPRDRPSFGEIAFALCGHIPDNLLAGSFSESKLFLTARNSSEFADHHRHNDDIVTVQPAPQQLCKTVTPRLIPDRIFEMLVSGNALPEEEEEEAEDLDDDDDHHLESRHLRLNAAGICRQSRTPAAIPPLFRPHRSWPQLNSQIHCADGACRCHSDDIIMTAWLCVLCARIEKERKRKKKSFSTSSQEMWTDRWTRNSGPFTEHFTHQSSHTFAQSSCTGRSPVVVGQRHESAAHDNIFDFVD</sequence>
<dbReference type="PROSITE" id="PS51379">
    <property type="entry name" value="4FE4S_FER_2"/>
    <property type="match status" value="1"/>
</dbReference>
<evidence type="ECO:0000256" key="22">
    <source>
        <dbReference type="SAM" id="MobiDB-lite"/>
    </source>
</evidence>
<name>A0A0V1BWA2_TRISP</name>
<dbReference type="InterPro" id="IPR036116">
    <property type="entry name" value="FN3_sf"/>
</dbReference>
<keyword evidence="10 20" id="KW-0547">Nucleotide-binding</keyword>
<dbReference type="InterPro" id="IPR003961">
    <property type="entry name" value="FN3_dom"/>
</dbReference>
<dbReference type="PRINTS" id="PR00109">
    <property type="entry name" value="TYRKINASE"/>
</dbReference>
<dbReference type="InterPro" id="IPR050122">
    <property type="entry name" value="RTK"/>
</dbReference>
<dbReference type="CDD" id="cd00064">
    <property type="entry name" value="FU"/>
    <property type="match status" value="1"/>
</dbReference>
<dbReference type="GO" id="GO:0043560">
    <property type="term" value="F:insulin receptor substrate binding"/>
    <property type="evidence" value="ECO:0007669"/>
    <property type="project" value="TreeGrafter"/>
</dbReference>
<evidence type="ECO:0000259" key="24">
    <source>
        <dbReference type="PROSITE" id="PS50011"/>
    </source>
</evidence>
<keyword evidence="12 20" id="KW-0067">ATP-binding</keyword>
<evidence type="ECO:0000256" key="4">
    <source>
        <dbReference type="ARBA" id="ARBA00022679"/>
    </source>
</evidence>
<organism evidence="26 27">
    <name type="scientific">Trichinella spiralis</name>
    <name type="common">Trichina worm</name>
    <dbReference type="NCBI Taxonomy" id="6334"/>
    <lineage>
        <taxon>Eukaryota</taxon>
        <taxon>Metazoa</taxon>
        <taxon>Ecdysozoa</taxon>
        <taxon>Nematoda</taxon>
        <taxon>Enoplea</taxon>
        <taxon>Dorylaimia</taxon>
        <taxon>Trichinellida</taxon>
        <taxon>Trichinellidae</taxon>
        <taxon>Trichinella</taxon>
    </lineage>
</organism>
<dbReference type="GO" id="GO:0051897">
    <property type="term" value="P:positive regulation of phosphatidylinositol 3-kinase/protein kinase B signal transduction"/>
    <property type="evidence" value="ECO:0007669"/>
    <property type="project" value="TreeGrafter"/>
</dbReference>
<feature type="transmembrane region" description="Helical" evidence="23">
    <location>
        <begin position="42"/>
        <end position="62"/>
    </location>
</feature>
<protein>
    <recommendedName>
        <fullName evidence="21">Tyrosine-protein kinase receptor</fullName>
        <ecNumber evidence="21">2.7.10.1</ecNumber>
    </recommendedName>
</protein>
<keyword evidence="9" id="KW-0677">Repeat</keyword>
<comment type="subcellular location">
    <subcellularLocation>
        <location evidence="2">Membrane</location>
        <topology evidence="2">Single-pass type I membrane protein</topology>
    </subcellularLocation>
</comment>
<keyword evidence="6 21" id="KW-0812">Transmembrane</keyword>